<feature type="transmembrane region" description="Helical" evidence="7">
    <location>
        <begin position="575"/>
        <end position="593"/>
    </location>
</feature>
<feature type="transmembrane region" description="Helical" evidence="7">
    <location>
        <begin position="640"/>
        <end position="660"/>
    </location>
</feature>
<feature type="transmembrane region" description="Helical" evidence="7">
    <location>
        <begin position="383"/>
        <end position="404"/>
    </location>
</feature>
<feature type="transmembrane region" description="Helical" evidence="7">
    <location>
        <begin position="354"/>
        <end position="376"/>
    </location>
</feature>
<feature type="transmembrane region" description="Helical" evidence="7">
    <location>
        <begin position="188"/>
        <end position="211"/>
    </location>
</feature>
<evidence type="ECO:0000256" key="6">
    <source>
        <dbReference type="ARBA" id="ARBA00023136"/>
    </source>
</evidence>
<dbReference type="InterPro" id="IPR013057">
    <property type="entry name" value="AA_transpt_TM"/>
</dbReference>
<feature type="domain" description="Amino acid transporter transmembrane" evidence="8">
    <location>
        <begin position="765"/>
        <end position="877"/>
    </location>
</feature>
<comment type="subcellular location">
    <subcellularLocation>
        <location evidence="1">Membrane</location>
    </subcellularLocation>
</comment>
<keyword evidence="5 7" id="KW-1133">Transmembrane helix</keyword>
<feature type="transmembrane region" description="Helical" evidence="7">
    <location>
        <begin position="271"/>
        <end position="292"/>
    </location>
</feature>
<feature type="transmembrane region" description="Helical" evidence="7">
    <location>
        <begin position="73"/>
        <end position="92"/>
    </location>
</feature>
<evidence type="ECO:0000256" key="5">
    <source>
        <dbReference type="ARBA" id="ARBA00022989"/>
    </source>
</evidence>
<feature type="transmembrane region" description="Helical" evidence="7">
    <location>
        <begin position="543"/>
        <end position="563"/>
    </location>
</feature>
<evidence type="ECO:0000256" key="2">
    <source>
        <dbReference type="ARBA" id="ARBA00022448"/>
    </source>
</evidence>
<accession>A0AAF0TSW4</accession>
<feature type="transmembrane region" description="Helical" evidence="7">
    <location>
        <begin position="599"/>
        <end position="619"/>
    </location>
</feature>
<feature type="transmembrane region" description="Helical" evidence="7">
    <location>
        <begin position="163"/>
        <end position="182"/>
    </location>
</feature>
<keyword evidence="3 7" id="KW-0812">Transmembrane</keyword>
<name>A0AAF0TSW4_SOLVR</name>
<feature type="transmembrane region" description="Helical" evidence="7">
    <location>
        <begin position="857"/>
        <end position="880"/>
    </location>
</feature>
<dbReference type="EMBL" id="CP133616">
    <property type="protein sequence ID" value="WMV31266.1"/>
    <property type="molecule type" value="Genomic_DNA"/>
</dbReference>
<feature type="transmembrane region" description="Helical" evidence="7">
    <location>
        <begin position="798"/>
        <end position="818"/>
    </location>
</feature>
<feature type="domain" description="Amino acid transporter transmembrane" evidence="8">
    <location>
        <begin position="43"/>
        <end position="435"/>
    </location>
</feature>
<dbReference type="Pfam" id="PF01490">
    <property type="entry name" value="Aa_trans"/>
    <property type="match status" value="3"/>
</dbReference>
<feature type="domain" description="Amino acid transporter transmembrane" evidence="8">
    <location>
        <begin position="451"/>
        <end position="736"/>
    </location>
</feature>
<feature type="transmembrane region" description="Helical" evidence="7">
    <location>
        <begin position="453"/>
        <end position="475"/>
    </location>
</feature>
<evidence type="ECO:0000256" key="7">
    <source>
        <dbReference type="SAM" id="Phobius"/>
    </source>
</evidence>
<evidence type="ECO:0000313" key="9">
    <source>
        <dbReference type="EMBL" id="WMV31266.1"/>
    </source>
</evidence>
<feature type="transmembrane region" description="Helical" evidence="7">
    <location>
        <begin position="680"/>
        <end position="700"/>
    </location>
</feature>
<feature type="transmembrane region" description="Helical" evidence="7">
    <location>
        <begin position="824"/>
        <end position="845"/>
    </location>
</feature>
<dbReference type="PANTHER" id="PTHR48017">
    <property type="entry name" value="OS05G0424000 PROTEIN-RELATED"/>
    <property type="match status" value="1"/>
</dbReference>
<evidence type="ECO:0000256" key="4">
    <source>
        <dbReference type="ARBA" id="ARBA00022970"/>
    </source>
</evidence>
<dbReference type="GO" id="GO:0016020">
    <property type="term" value="C:membrane"/>
    <property type="evidence" value="ECO:0007669"/>
    <property type="project" value="UniProtKB-SubCell"/>
</dbReference>
<proteinExistence type="predicted"/>
<keyword evidence="4" id="KW-0029">Amino-acid transport</keyword>
<feature type="transmembrane region" description="Helical" evidence="7">
    <location>
        <begin position="521"/>
        <end position="537"/>
    </location>
</feature>
<dbReference type="Proteomes" id="UP001234989">
    <property type="component" value="Chromosome 5"/>
</dbReference>
<sequence length="893" mass="97798">MGKNEQREEILIISSPSNPQKMDDHHVVALEVEVPETLHQVGTDSWFQVGVVLSTGINSAYALGYAGTIMVPLGWTGGVIGLVLSTLISLYASTLMAKIHEYGGKRHIRYRDLAGFMYGRTAYVIVWASQYANLFLINIGFIILGGQALKAFYLLFKDDHRMKLAYFIAIAGLACVLFAIAVPTLSSLRVWLAISSVFSLIYLTIVFVLALRDGINSPPRDYSIPGSKINRVFTTAGAAANLIFVFNTGMIPEIQATVRAPVVDNMLKALYFQFSLGSVPVHAVTYVGYWAYGSSSTSYLLNNVSGPVWVKALANITAFLQAIIALHIFASPTYEYLDTKYVIKGSALAIRNLAFRALVRGGYLALTTFLSALLPFLGDFMSLSGAISAIPLTFILPNHMYIIAMKNNLSSLQKSWHLLNVIFFSVVAAAALVAAFRLIAVDSKTYHTPQRDSWFQVGVVLSTGINSAFALGYAGLIMVPLGWVGGVVGLILSSAISLYASTLMAKLHEYGGRRHIRYRDLAGFMYGQTAYSLVWVSQFANLFLINTGYVILGGQALKAFYVLFRDDHQMKLPHFIAVAGFACVLFAIAIPHLSALRIWLGFSTFFSLVYICIVIALSLKDGLEAPPRDYSIPGTKNTKIWATIGAAANLVFAYNTGMLPELQATVREPVVNNMIKALNFQFTLGVIPMHAVTSIGYWAYGSSASSYLLNNVSGPIWLKGMANIAAFLQAIIALHVTSSSHGLWCLHQVPVSFFLQTVLDKKASLGATIFASPTYEFLDTKYGVKGSALACKNLAFRIIVRGGYIAITAFLSALLPFLGDFMNLTGAISTFPLTFILPNHMYIVAKRRKLSFLKKSWHWLNIIFFSCIAVAAFVAALRFITVDSKTYHVFADL</sequence>
<evidence type="ECO:0000256" key="1">
    <source>
        <dbReference type="ARBA" id="ARBA00004370"/>
    </source>
</evidence>
<evidence type="ECO:0000256" key="3">
    <source>
        <dbReference type="ARBA" id="ARBA00022692"/>
    </source>
</evidence>
<evidence type="ECO:0000313" key="10">
    <source>
        <dbReference type="Proteomes" id="UP001234989"/>
    </source>
</evidence>
<feature type="transmembrane region" description="Helical" evidence="7">
    <location>
        <begin position="232"/>
        <end position="251"/>
    </location>
</feature>
<evidence type="ECO:0000259" key="8">
    <source>
        <dbReference type="Pfam" id="PF01490"/>
    </source>
</evidence>
<protein>
    <recommendedName>
        <fullName evidence="8">Amino acid transporter transmembrane domain-containing protein</fullName>
    </recommendedName>
</protein>
<feature type="transmembrane region" description="Helical" evidence="7">
    <location>
        <begin position="481"/>
        <end position="500"/>
    </location>
</feature>
<dbReference type="GO" id="GO:0006865">
    <property type="term" value="P:amino acid transport"/>
    <property type="evidence" value="ECO:0007669"/>
    <property type="project" value="UniProtKB-KW"/>
</dbReference>
<keyword evidence="10" id="KW-1185">Reference proteome</keyword>
<keyword evidence="2" id="KW-0813">Transport</keyword>
<keyword evidence="6 7" id="KW-0472">Membrane</keyword>
<organism evidence="9 10">
    <name type="scientific">Solanum verrucosum</name>
    <dbReference type="NCBI Taxonomy" id="315347"/>
    <lineage>
        <taxon>Eukaryota</taxon>
        <taxon>Viridiplantae</taxon>
        <taxon>Streptophyta</taxon>
        <taxon>Embryophyta</taxon>
        <taxon>Tracheophyta</taxon>
        <taxon>Spermatophyta</taxon>
        <taxon>Magnoliopsida</taxon>
        <taxon>eudicotyledons</taxon>
        <taxon>Gunneridae</taxon>
        <taxon>Pentapetalae</taxon>
        <taxon>asterids</taxon>
        <taxon>lamiids</taxon>
        <taxon>Solanales</taxon>
        <taxon>Solanaceae</taxon>
        <taxon>Solanoideae</taxon>
        <taxon>Solaneae</taxon>
        <taxon>Solanum</taxon>
    </lineage>
</organism>
<feature type="transmembrane region" description="Helical" evidence="7">
    <location>
        <begin position="416"/>
        <end position="441"/>
    </location>
</feature>
<reference evidence="9" key="1">
    <citation type="submission" date="2023-08" db="EMBL/GenBank/DDBJ databases">
        <title>A de novo genome assembly of Solanum verrucosum Schlechtendal, a Mexican diploid species geographically isolated from the other diploid A-genome species in potato relatives.</title>
        <authorList>
            <person name="Hosaka K."/>
        </authorList>
    </citation>
    <scope>NUCLEOTIDE SEQUENCE</scope>
    <source>
        <tissue evidence="9">Young leaves</tissue>
    </source>
</reference>
<dbReference type="AlphaFoldDB" id="A0AAF0TSW4"/>
<gene>
    <name evidence="9" type="ORF">MTR67_024651</name>
</gene>
<feature type="transmembrane region" description="Helical" evidence="7">
    <location>
        <begin position="312"/>
        <end position="334"/>
    </location>
</feature>